<comment type="caution">
    <text evidence="1">The sequence shown here is derived from an EMBL/GenBank/DDBJ whole genome shotgun (WGS) entry which is preliminary data.</text>
</comment>
<evidence type="ECO:0000313" key="2">
    <source>
        <dbReference type="Proteomes" id="UP000824533"/>
    </source>
</evidence>
<dbReference type="Proteomes" id="UP000824533">
    <property type="component" value="Linkage Group LG20"/>
</dbReference>
<accession>A0ACC1CP76</accession>
<organism evidence="1 2">
    <name type="scientific">Dendrolimus kikuchii</name>
    <dbReference type="NCBI Taxonomy" id="765133"/>
    <lineage>
        <taxon>Eukaryota</taxon>
        <taxon>Metazoa</taxon>
        <taxon>Ecdysozoa</taxon>
        <taxon>Arthropoda</taxon>
        <taxon>Hexapoda</taxon>
        <taxon>Insecta</taxon>
        <taxon>Pterygota</taxon>
        <taxon>Neoptera</taxon>
        <taxon>Endopterygota</taxon>
        <taxon>Lepidoptera</taxon>
        <taxon>Glossata</taxon>
        <taxon>Ditrysia</taxon>
        <taxon>Bombycoidea</taxon>
        <taxon>Lasiocampidae</taxon>
        <taxon>Dendrolimus</taxon>
    </lineage>
</organism>
<name>A0ACC1CP76_9NEOP</name>
<evidence type="ECO:0000313" key="1">
    <source>
        <dbReference type="EMBL" id="KAJ0173320.1"/>
    </source>
</evidence>
<reference evidence="1 2" key="1">
    <citation type="journal article" date="2021" name="Front. Genet.">
        <title>Chromosome-Level Genome Assembly Reveals Significant Gene Expansion in the Toll and IMD Signaling Pathways of Dendrolimus kikuchii.</title>
        <authorList>
            <person name="Zhou J."/>
            <person name="Wu P."/>
            <person name="Xiong Z."/>
            <person name="Liu N."/>
            <person name="Zhao N."/>
            <person name="Ji M."/>
            <person name="Qiu Y."/>
            <person name="Yang B."/>
        </authorList>
    </citation>
    <scope>NUCLEOTIDE SEQUENCE [LARGE SCALE GENOMIC DNA]</scope>
    <source>
        <strain evidence="1">Ann1</strain>
    </source>
</reference>
<proteinExistence type="predicted"/>
<dbReference type="EMBL" id="CM034406">
    <property type="protein sequence ID" value="KAJ0173320.1"/>
    <property type="molecule type" value="Genomic_DNA"/>
</dbReference>
<keyword evidence="2" id="KW-1185">Reference proteome</keyword>
<protein>
    <submittedName>
        <fullName evidence="1">Uncharacterized protein</fullName>
    </submittedName>
</protein>
<gene>
    <name evidence="1" type="ORF">K1T71_011496</name>
</gene>
<sequence>MTSVAWQHSEVPQQSITAQTKPVFGSFKIHCGCDLSHYFAIASLGMVLNVTDRSKPCQMTQRMANHEIMQ</sequence>